<keyword evidence="3" id="KW-1185">Reference proteome</keyword>
<gene>
    <name evidence="2" type="ORF">Acr_12g0008720</name>
</gene>
<dbReference type="AlphaFoldDB" id="A0A7J0FI28"/>
<reference evidence="2 3" key="1">
    <citation type="submission" date="2019-07" db="EMBL/GenBank/DDBJ databases">
        <title>De Novo Assembly of kiwifruit Actinidia rufa.</title>
        <authorList>
            <person name="Sugita-Konishi S."/>
            <person name="Sato K."/>
            <person name="Mori E."/>
            <person name="Abe Y."/>
            <person name="Kisaki G."/>
            <person name="Hamano K."/>
            <person name="Suezawa K."/>
            <person name="Otani M."/>
            <person name="Fukuda T."/>
            <person name="Manabe T."/>
            <person name="Gomi K."/>
            <person name="Tabuchi M."/>
            <person name="Akimitsu K."/>
            <person name="Kataoka I."/>
        </authorList>
    </citation>
    <scope>NUCLEOTIDE SEQUENCE [LARGE SCALE GENOMIC DNA]</scope>
    <source>
        <strain evidence="3">cv. Fuchu</strain>
    </source>
</reference>
<protein>
    <submittedName>
        <fullName evidence="2">Uncharacterized protein</fullName>
    </submittedName>
</protein>
<accession>A0A7J0FI28</accession>
<dbReference type="EMBL" id="BJWL01000012">
    <property type="protein sequence ID" value="GFY98331.1"/>
    <property type="molecule type" value="Genomic_DNA"/>
</dbReference>
<dbReference type="OrthoDB" id="6141102at2759"/>
<dbReference type="Proteomes" id="UP000585474">
    <property type="component" value="Unassembled WGS sequence"/>
</dbReference>
<evidence type="ECO:0000313" key="3">
    <source>
        <dbReference type="Proteomes" id="UP000585474"/>
    </source>
</evidence>
<sequence>MGRANERFMSFTAIPTFQVISPQARMTLRILNLIKNSWGDDSSDESSGNLGGISPFTLKHFMKWYLTIIFMAVNKSEKQLCSSSASDRDGNPCSDQCYLRLKVAKDLPEGSAVNYLRRFGNRSSGEEGRTPGSPSAEETGDDLTGNDFILWIHVQVKKNGSWNPGNLITLKALCPPKLRVNLLQTNSATLLVFLDKGLRTVPDVEQKGISHGTEWLNISRNLLSGLKTCIELSSDMFDDKAGMPQGAVGMPSSFSEDEET</sequence>
<evidence type="ECO:0000313" key="2">
    <source>
        <dbReference type="EMBL" id="GFY98331.1"/>
    </source>
</evidence>
<proteinExistence type="predicted"/>
<feature type="region of interest" description="Disordered" evidence="1">
    <location>
        <begin position="121"/>
        <end position="141"/>
    </location>
</feature>
<evidence type="ECO:0000256" key="1">
    <source>
        <dbReference type="SAM" id="MobiDB-lite"/>
    </source>
</evidence>
<organism evidence="2 3">
    <name type="scientific">Actinidia rufa</name>
    <dbReference type="NCBI Taxonomy" id="165716"/>
    <lineage>
        <taxon>Eukaryota</taxon>
        <taxon>Viridiplantae</taxon>
        <taxon>Streptophyta</taxon>
        <taxon>Embryophyta</taxon>
        <taxon>Tracheophyta</taxon>
        <taxon>Spermatophyta</taxon>
        <taxon>Magnoliopsida</taxon>
        <taxon>eudicotyledons</taxon>
        <taxon>Gunneridae</taxon>
        <taxon>Pentapetalae</taxon>
        <taxon>asterids</taxon>
        <taxon>Ericales</taxon>
        <taxon>Actinidiaceae</taxon>
        <taxon>Actinidia</taxon>
    </lineage>
</organism>
<name>A0A7J0FI28_9ERIC</name>
<comment type="caution">
    <text evidence="2">The sequence shown here is derived from an EMBL/GenBank/DDBJ whole genome shotgun (WGS) entry which is preliminary data.</text>
</comment>